<organism evidence="2 3">
    <name type="scientific">Aeromonas hydrophila</name>
    <dbReference type="NCBI Taxonomy" id="644"/>
    <lineage>
        <taxon>Bacteria</taxon>
        <taxon>Pseudomonadati</taxon>
        <taxon>Pseudomonadota</taxon>
        <taxon>Gammaproteobacteria</taxon>
        <taxon>Aeromonadales</taxon>
        <taxon>Aeromonadaceae</taxon>
        <taxon>Aeromonas</taxon>
    </lineage>
</organism>
<accession>A0AAD3U9E4</accession>
<dbReference type="SUPFAM" id="SSF53901">
    <property type="entry name" value="Thiolase-like"/>
    <property type="match status" value="1"/>
</dbReference>
<reference evidence="2" key="1">
    <citation type="journal article" date="2018" name="Genome Biol.">
        <title>SKESA: strategic k-mer extension for scrupulous assemblies.</title>
        <authorList>
            <person name="Souvorov A."/>
            <person name="Agarwala R."/>
            <person name="Lipman D.J."/>
        </authorList>
    </citation>
    <scope>NUCLEOTIDE SEQUENCE</scope>
    <source>
        <strain evidence="2">OLC2673_Aeromonas</strain>
    </source>
</reference>
<proteinExistence type="predicted"/>
<dbReference type="GO" id="GO:0016746">
    <property type="term" value="F:acyltransferase activity"/>
    <property type="evidence" value="ECO:0007669"/>
    <property type="project" value="InterPro"/>
</dbReference>
<sequence>MLSFSLLDSQALSPGLADEAAWQAWAQQGRWPVDPPFPATPLLPMMMARRLSQGARLAVQVGLSLLARHQIDSAVFVSRHGELARSMTLLQALADGQALSPTDFSMSVHNTAAGLCSIQGKAAIPMTSLAAGENSLMAGLTEAVCALQAGARRVLLVAFEGPVPAFHRPWLAQEAPPHALGLVLTAGEEWRCAGARGIAESAVRPLPQSLACWRALLRGEPTLILADDRQEWRWQRC</sequence>
<evidence type="ECO:0000313" key="3">
    <source>
        <dbReference type="Proteomes" id="UP000859505"/>
    </source>
</evidence>
<protein>
    <submittedName>
        <fullName evidence="2">Beta-ketoacyl synthase chain length factor</fullName>
    </submittedName>
</protein>
<comment type="caution">
    <text evidence="2">The sequence shown here is derived from an EMBL/GenBank/DDBJ whole genome shotgun (WGS) entry which is preliminary data.</text>
</comment>
<gene>
    <name evidence="2" type="ORF">JAJ28_001327</name>
</gene>
<name>A0AAD3U9E4_AERHY</name>
<dbReference type="InterPro" id="IPR016039">
    <property type="entry name" value="Thiolase-like"/>
</dbReference>
<feature type="domain" description="Beta-ketoacyl synthase-like N-terminal" evidence="1">
    <location>
        <begin position="22"/>
        <end position="235"/>
    </location>
</feature>
<dbReference type="Pfam" id="PF13723">
    <property type="entry name" value="Ketoacyl-synt_2"/>
    <property type="match status" value="1"/>
</dbReference>
<dbReference type="EMBL" id="DACTUL010000007">
    <property type="protein sequence ID" value="HAT6343616.1"/>
    <property type="molecule type" value="Genomic_DNA"/>
</dbReference>
<dbReference type="AlphaFoldDB" id="A0AAD3U9E4"/>
<evidence type="ECO:0000313" key="2">
    <source>
        <dbReference type="EMBL" id="HAT6343616.1"/>
    </source>
</evidence>
<dbReference type="InterPro" id="IPR014030">
    <property type="entry name" value="Ketoacyl_synth_N"/>
</dbReference>
<dbReference type="RefSeq" id="WP_323942166.1">
    <property type="nucleotide sequence ID" value="NZ_JAPEEP010000009.1"/>
</dbReference>
<reference evidence="2" key="2">
    <citation type="submission" date="2020-01" db="EMBL/GenBank/DDBJ databases">
        <authorList>
            <consortium name="NCBI Pathogen Detection Project"/>
        </authorList>
    </citation>
    <scope>NUCLEOTIDE SEQUENCE</scope>
    <source>
        <strain evidence="2">OLC2673_Aeromonas</strain>
    </source>
</reference>
<dbReference type="Proteomes" id="UP000859505">
    <property type="component" value="Unassembled WGS sequence"/>
</dbReference>
<evidence type="ECO:0000259" key="1">
    <source>
        <dbReference type="Pfam" id="PF13723"/>
    </source>
</evidence>
<dbReference type="Gene3D" id="3.40.47.10">
    <property type="match status" value="1"/>
</dbReference>